<sequence length="213" mass="22738">MAIRSEDSDGFWQAFSRQEQDSTNRLLPTTLAAPFILCASSATPCRSASSSNSANRVRSSRLLANKVSSNRCNAAGSPPVMASSERMSKRLSIGDSEPSSFIQTPSICLKEGHCALRCPACGTPGIRRTTRPYMPSGPVIRKQHKGIASASAVQTGEHRLLRLLERTQTALETLMAGTESTFASRPQPARPLVSGRETPTVSLCEEASSVATA</sequence>
<proteinExistence type="predicted"/>
<evidence type="ECO:0000313" key="3">
    <source>
        <dbReference type="Proteomes" id="UP000278078"/>
    </source>
</evidence>
<feature type="region of interest" description="Disordered" evidence="1">
    <location>
        <begin position="178"/>
        <end position="213"/>
    </location>
</feature>
<reference evidence="2 3" key="1">
    <citation type="submission" date="2018-12" db="EMBL/GenBank/DDBJ databases">
        <authorList>
            <consortium name="Pathogen Informatics"/>
        </authorList>
    </citation>
    <scope>NUCLEOTIDE SEQUENCE [LARGE SCALE GENOMIC DNA]</scope>
    <source>
        <strain evidence="2 3">NCTC10783</strain>
    </source>
</reference>
<dbReference type="AlphaFoldDB" id="A0A3S5E4Z9"/>
<protein>
    <submittedName>
        <fullName evidence="2">Uncharacterized protein</fullName>
    </submittedName>
</protein>
<organism evidence="2 3">
    <name type="scientific">Pseudomonas fluorescens</name>
    <dbReference type="NCBI Taxonomy" id="294"/>
    <lineage>
        <taxon>Bacteria</taxon>
        <taxon>Pseudomonadati</taxon>
        <taxon>Pseudomonadota</taxon>
        <taxon>Gammaproteobacteria</taxon>
        <taxon>Pseudomonadales</taxon>
        <taxon>Pseudomonadaceae</taxon>
        <taxon>Pseudomonas</taxon>
    </lineage>
</organism>
<gene>
    <name evidence="2" type="ORF">NCTC10783_03247</name>
</gene>
<dbReference type="EMBL" id="LR134300">
    <property type="protein sequence ID" value="VEE47366.1"/>
    <property type="molecule type" value="Genomic_DNA"/>
</dbReference>
<dbReference type="Proteomes" id="UP000278078">
    <property type="component" value="Chromosome"/>
</dbReference>
<evidence type="ECO:0000256" key="1">
    <source>
        <dbReference type="SAM" id="MobiDB-lite"/>
    </source>
</evidence>
<evidence type="ECO:0000313" key="2">
    <source>
        <dbReference type="EMBL" id="VEE47366.1"/>
    </source>
</evidence>
<name>A0A3S5E4Z9_PSEFL</name>
<accession>A0A3S5E4Z9</accession>